<evidence type="ECO:0000313" key="1">
    <source>
        <dbReference type="EMBL" id="QCK16938.1"/>
    </source>
</evidence>
<evidence type="ECO:0000313" key="2">
    <source>
        <dbReference type="Proteomes" id="UP000298616"/>
    </source>
</evidence>
<reference evidence="1 2" key="1">
    <citation type="submission" date="2018-04" db="EMBL/GenBank/DDBJ databases">
        <title>Complete genome uncultured novel isolate.</title>
        <authorList>
            <person name="Merlino G."/>
        </authorList>
    </citation>
    <scope>NUCLEOTIDE SEQUENCE [LARGE SCALE GENOMIC DNA]</scope>
    <source>
        <strain evidence="2">R1DC9</strain>
    </source>
</reference>
<keyword evidence="2" id="KW-1185">Reference proteome</keyword>
<protein>
    <recommendedName>
        <fullName evidence="3">Type IX secretion system membrane protein PorP/SprF</fullName>
    </recommendedName>
</protein>
<sequence length="314" mass="35292">MWSFSDKILRRIGKISFLVFLLNISFYSIAQNGPFTQYLNNEFIINPAYAGSDDALSLTAVYRSQWSNIEGMPVSQTLSAHSLIKSQNSAMGIILNNDRIGIHKNFTALAAYSYRINFTGEKYLALGIQTGIKNIQSNYSSLLPYAQNPLDPKISSADFNLTRFEAGFGILYTSDRFNFSLSIPSYPVNGEVKTDSLTYYLDKTSVFLLSNYKITVSNNLNIYPGVLINYTKGLPVTYDANLQAEINEVLTFGVSYRHQSSINFLMQAVILPQLKIGYAFDYPTGKNSIFEKGSNELMINYIFNSKKSGIRNPR</sequence>
<dbReference type="RefSeq" id="WP_137092531.1">
    <property type="nucleotide sequence ID" value="NZ_CP028923.1"/>
</dbReference>
<name>A0A4D7KBS3_9BACT</name>
<accession>A0A4D7KBS3</accession>
<dbReference type="KEGG" id="fpf:DCC35_20485"/>
<gene>
    <name evidence="1" type="ORF">DCC35_20485</name>
</gene>
<organism evidence="1 2">
    <name type="scientific">Mangrovivirga cuniculi</name>
    <dbReference type="NCBI Taxonomy" id="2715131"/>
    <lineage>
        <taxon>Bacteria</taxon>
        <taxon>Pseudomonadati</taxon>
        <taxon>Bacteroidota</taxon>
        <taxon>Cytophagia</taxon>
        <taxon>Cytophagales</taxon>
        <taxon>Mangrovivirgaceae</taxon>
        <taxon>Mangrovivirga</taxon>
    </lineage>
</organism>
<dbReference type="Pfam" id="PF11751">
    <property type="entry name" value="PorP_SprF"/>
    <property type="match status" value="1"/>
</dbReference>
<dbReference type="NCBIfam" id="TIGR03519">
    <property type="entry name" value="T9SS_PorP_fam"/>
    <property type="match status" value="1"/>
</dbReference>
<dbReference type="AlphaFoldDB" id="A0A4D7KBS3"/>
<dbReference type="EMBL" id="CP028923">
    <property type="protein sequence ID" value="QCK16938.1"/>
    <property type="molecule type" value="Genomic_DNA"/>
</dbReference>
<dbReference type="InterPro" id="IPR019861">
    <property type="entry name" value="PorP/SprF_Bacteroidetes"/>
</dbReference>
<evidence type="ECO:0008006" key="3">
    <source>
        <dbReference type="Google" id="ProtNLM"/>
    </source>
</evidence>
<proteinExistence type="predicted"/>
<dbReference type="Proteomes" id="UP000298616">
    <property type="component" value="Chromosome"/>
</dbReference>
<dbReference type="OrthoDB" id="1114455at2"/>